<reference evidence="2 3" key="1">
    <citation type="submission" date="2018-09" db="EMBL/GenBank/DDBJ databases">
        <title>A high-quality reference genome of wild soybean provides a powerful tool to mine soybean genomes.</title>
        <authorList>
            <person name="Xie M."/>
            <person name="Chung C.Y.L."/>
            <person name="Li M.-W."/>
            <person name="Wong F.-L."/>
            <person name="Chan T.-F."/>
            <person name="Lam H.-M."/>
        </authorList>
    </citation>
    <scope>NUCLEOTIDE SEQUENCE [LARGE SCALE GENOMIC DNA]</scope>
    <source>
        <strain evidence="3">cv. W05</strain>
        <tissue evidence="2">Hypocotyl of etiolated seedlings</tissue>
    </source>
</reference>
<organism evidence="2 3">
    <name type="scientific">Glycine soja</name>
    <name type="common">Wild soybean</name>
    <dbReference type="NCBI Taxonomy" id="3848"/>
    <lineage>
        <taxon>Eukaryota</taxon>
        <taxon>Viridiplantae</taxon>
        <taxon>Streptophyta</taxon>
        <taxon>Embryophyta</taxon>
        <taxon>Tracheophyta</taxon>
        <taxon>Spermatophyta</taxon>
        <taxon>Magnoliopsida</taxon>
        <taxon>eudicotyledons</taxon>
        <taxon>Gunneridae</taxon>
        <taxon>Pentapetalae</taxon>
        <taxon>rosids</taxon>
        <taxon>fabids</taxon>
        <taxon>Fabales</taxon>
        <taxon>Fabaceae</taxon>
        <taxon>Papilionoideae</taxon>
        <taxon>50 kb inversion clade</taxon>
        <taxon>NPAAA clade</taxon>
        <taxon>indigoferoid/millettioid clade</taxon>
        <taxon>Phaseoleae</taxon>
        <taxon>Glycine</taxon>
        <taxon>Glycine subgen. Soja</taxon>
    </lineage>
</organism>
<protein>
    <submittedName>
        <fullName evidence="2">Uncharacterized protein</fullName>
    </submittedName>
</protein>
<evidence type="ECO:0000256" key="1">
    <source>
        <dbReference type="SAM" id="MobiDB-lite"/>
    </source>
</evidence>
<dbReference type="EMBL" id="QZWG01000005">
    <property type="protein sequence ID" value="RZC10596.1"/>
    <property type="molecule type" value="Genomic_DNA"/>
</dbReference>
<accession>A0A445KI97</accession>
<feature type="compositionally biased region" description="Polar residues" evidence="1">
    <location>
        <begin position="27"/>
        <end position="43"/>
    </location>
</feature>
<comment type="caution">
    <text evidence="2">The sequence shown here is derived from an EMBL/GenBank/DDBJ whole genome shotgun (WGS) entry which is preliminary data.</text>
</comment>
<evidence type="ECO:0000313" key="3">
    <source>
        <dbReference type="Proteomes" id="UP000289340"/>
    </source>
</evidence>
<dbReference type="Proteomes" id="UP000289340">
    <property type="component" value="Chromosome 5"/>
</dbReference>
<name>A0A445KI97_GLYSO</name>
<keyword evidence="3" id="KW-1185">Reference proteome</keyword>
<proteinExistence type="predicted"/>
<sequence>MPLALCMHSYNCRATLLNSAMETLDSAVSTPSRTSDSKPQTSSPLPPSVLRLWRPAAQRNLRNQWSQLVSCKNRWFSASSVGRSHATALVNFHLSQRYMPDMKLGVLSDMPDIKKRACLKLFKRQELQRSKLVLSYKDMVGIVSDMINVSRSMKCFFKGSNNSPLLQFSYNSADQSDSGEGGEGGGIPVFTFYSITSHEKFAEELIQMFSLELCLKRLLVLEFMSIGYDTSAVKQLHWSTQLYDEEFKDLRDCNLYCEETHGPVPPRLRDGKSDIDALRFDNQPNPEVLQVYLTTWLAEANIDTPKVNEIFAIVGEEMQVSVC</sequence>
<dbReference type="PANTHER" id="PTHR15827:SF2">
    <property type="entry name" value="CYCLIN-DEPENDENT KINASE 2-INTERACTING PROTEIN"/>
    <property type="match status" value="1"/>
</dbReference>
<dbReference type="EMBL" id="QZWG01000005">
    <property type="protein sequence ID" value="RZC10595.1"/>
    <property type="molecule type" value="Genomic_DNA"/>
</dbReference>
<evidence type="ECO:0000313" key="2">
    <source>
        <dbReference type="EMBL" id="RZC10595.1"/>
    </source>
</evidence>
<feature type="region of interest" description="Disordered" evidence="1">
    <location>
        <begin position="27"/>
        <end position="48"/>
    </location>
</feature>
<dbReference type="PANTHER" id="PTHR15827">
    <property type="entry name" value="CYCLIN-DEPENDENT KINASE 2-INTERACTING PROTEIN"/>
    <property type="match status" value="1"/>
</dbReference>
<dbReference type="AlphaFoldDB" id="A0A445KI97"/>
<gene>
    <name evidence="2" type="ORF">D0Y65_011055</name>
</gene>